<dbReference type="EMBL" id="EQ973789">
    <property type="protein sequence ID" value="EEF47559.1"/>
    <property type="molecule type" value="Genomic_DNA"/>
</dbReference>
<dbReference type="InParanoid" id="B9RMN6"/>
<keyword evidence="2" id="KW-1185">Reference proteome</keyword>
<organism evidence="1 2">
    <name type="scientific">Ricinus communis</name>
    <name type="common">Castor bean</name>
    <dbReference type="NCBI Taxonomy" id="3988"/>
    <lineage>
        <taxon>Eukaryota</taxon>
        <taxon>Viridiplantae</taxon>
        <taxon>Streptophyta</taxon>
        <taxon>Embryophyta</taxon>
        <taxon>Tracheophyta</taxon>
        <taxon>Spermatophyta</taxon>
        <taxon>Magnoliopsida</taxon>
        <taxon>eudicotyledons</taxon>
        <taxon>Gunneridae</taxon>
        <taxon>Pentapetalae</taxon>
        <taxon>rosids</taxon>
        <taxon>fabids</taxon>
        <taxon>Malpighiales</taxon>
        <taxon>Euphorbiaceae</taxon>
        <taxon>Acalyphoideae</taxon>
        <taxon>Acalypheae</taxon>
        <taxon>Ricinus</taxon>
    </lineage>
</organism>
<evidence type="ECO:0000313" key="1">
    <source>
        <dbReference type="EMBL" id="EEF47559.1"/>
    </source>
</evidence>
<dbReference type="STRING" id="3988.B9RMN6"/>
<dbReference type="AlphaFoldDB" id="B9RMN6"/>
<proteinExistence type="predicted"/>
<dbReference type="eggNOG" id="KOG2795">
    <property type="taxonomic scope" value="Eukaryota"/>
</dbReference>
<protein>
    <submittedName>
        <fullName evidence="1">Uncharacterized protein</fullName>
    </submittedName>
</protein>
<evidence type="ECO:0000313" key="2">
    <source>
        <dbReference type="Proteomes" id="UP000008311"/>
    </source>
</evidence>
<gene>
    <name evidence="1" type="ORF">RCOM_1082090</name>
</gene>
<name>B9RMN6_RICCO</name>
<reference evidence="2" key="1">
    <citation type="journal article" date="2010" name="Nat. Biotechnol.">
        <title>Draft genome sequence of the oilseed species Ricinus communis.</title>
        <authorList>
            <person name="Chan A.P."/>
            <person name="Crabtree J."/>
            <person name="Zhao Q."/>
            <person name="Lorenzi H."/>
            <person name="Orvis J."/>
            <person name="Puiu D."/>
            <person name="Melake-Berhan A."/>
            <person name="Jones K.M."/>
            <person name="Redman J."/>
            <person name="Chen G."/>
            <person name="Cahoon E.B."/>
            <person name="Gedil M."/>
            <person name="Stanke M."/>
            <person name="Haas B.J."/>
            <person name="Wortman J.R."/>
            <person name="Fraser-Liggett C.M."/>
            <person name="Ravel J."/>
            <person name="Rabinowicz P.D."/>
        </authorList>
    </citation>
    <scope>NUCLEOTIDE SEQUENCE [LARGE SCALE GENOMIC DNA]</scope>
    <source>
        <strain evidence="2">cv. Hale</strain>
    </source>
</reference>
<sequence length="58" mass="6483">MEDLRTSSLKLFTDQQLCYADILTPPEVIARIEVAVLNFLRILTSPDPAISDLPLVII</sequence>
<accession>B9RMN6</accession>
<dbReference type="Proteomes" id="UP000008311">
    <property type="component" value="Unassembled WGS sequence"/>
</dbReference>